<feature type="transmembrane region" description="Helical" evidence="2">
    <location>
        <begin position="82"/>
        <end position="107"/>
    </location>
</feature>
<reference evidence="4" key="2">
    <citation type="journal article" date="2023" name="IMA Fungus">
        <title>Comparative genomic study of the Penicillium genus elucidates a diverse pangenome and 15 lateral gene transfer events.</title>
        <authorList>
            <person name="Petersen C."/>
            <person name="Sorensen T."/>
            <person name="Nielsen M.R."/>
            <person name="Sondergaard T.E."/>
            <person name="Sorensen J.L."/>
            <person name="Fitzpatrick D.A."/>
            <person name="Frisvad J.C."/>
            <person name="Nielsen K.L."/>
        </authorList>
    </citation>
    <scope>NUCLEOTIDE SEQUENCE</scope>
    <source>
        <strain evidence="4">IBT 23319</strain>
    </source>
</reference>
<evidence type="ECO:0000313" key="5">
    <source>
        <dbReference type="Proteomes" id="UP001147733"/>
    </source>
</evidence>
<organism evidence="4 5">
    <name type="scientific">Penicillium citrinum</name>
    <dbReference type="NCBI Taxonomy" id="5077"/>
    <lineage>
        <taxon>Eukaryota</taxon>
        <taxon>Fungi</taxon>
        <taxon>Dikarya</taxon>
        <taxon>Ascomycota</taxon>
        <taxon>Pezizomycotina</taxon>
        <taxon>Eurotiomycetes</taxon>
        <taxon>Eurotiomycetidae</taxon>
        <taxon>Eurotiales</taxon>
        <taxon>Aspergillaceae</taxon>
        <taxon>Penicillium</taxon>
    </lineage>
</organism>
<dbReference type="EMBL" id="JAPQKT010000001">
    <property type="protein sequence ID" value="KAJ5241785.1"/>
    <property type="molecule type" value="Genomic_DNA"/>
</dbReference>
<proteinExistence type="predicted"/>
<feature type="transmembrane region" description="Helical" evidence="2">
    <location>
        <begin position="202"/>
        <end position="226"/>
    </location>
</feature>
<keyword evidence="2" id="KW-0472">Membrane</keyword>
<reference evidence="4" key="1">
    <citation type="submission" date="2022-11" db="EMBL/GenBank/DDBJ databases">
        <authorList>
            <person name="Petersen C."/>
        </authorList>
    </citation>
    <scope>NUCLEOTIDE SEQUENCE</scope>
    <source>
        <strain evidence="4">IBT 23319</strain>
    </source>
</reference>
<keyword evidence="2" id="KW-0812">Transmembrane</keyword>
<evidence type="ECO:0000256" key="2">
    <source>
        <dbReference type="SAM" id="Phobius"/>
    </source>
</evidence>
<dbReference type="OrthoDB" id="405906at2759"/>
<evidence type="ECO:0000256" key="1">
    <source>
        <dbReference type="SAM" id="MobiDB-lite"/>
    </source>
</evidence>
<dbReference type="AlphaFoldDB" id="A0A9W9PC84"/>
<feature type="transmembrane region" description="Helical" evidence="2">
    <location>
        <begin position="20"/>
        <end position="47"/>
    </location>
</feature>
<feature type="region of interest" description="Disordered" evidence="1">
    <location>
        <begin position="285"/>
        <end position="336"/>
    </location>
</feature>
<dbReference type="GeneID" id="81378199"/>
<keyword evidence="5" id="KW-1185">Reference proteome</keyword>
<accession>A0A9W9PC84</accession>
<evidence type="ECO:0000259" key="3">
    <source>
        <dbReference type="Pfam" id="PF24802"/>
    </source>
</evidence>
<gene>
    <name evidence="4" type="ORF">N7469_000112</name>
</gene>
<dbReference type="InterPro" id="IPR056120">
    <property type="entry name" value="DUF7703"/>
</dbReference>
<comment type="caution">
    <text evidence="4">The sequence shown here is derived from an EMBL/GenBank/DDBJ whole genome shotgun (WGS) entry which is preliminary data.</text>
</comment>
<sequence length="336" mass="38095">MSVLTEPPDGLIGGYKGGNFTVRILMIVFSSIALYNAIELFILLFLTFQHYHGLYFWTLLLSVVLGVIPHTVAYILEFFALAPLWLSLTLSTIGFYVMVPGQSVVLYSRLHLVVQNQKILRFVLWLIIIDAILLLIPTTVLTFATAYIQSPPFIRGYNVMERMQLAWFCAQEFVISGIYIAETVKLLSLMPEKDRRRSKIMYELLAINFVIIILDVALLVTEYIGYYSLQTTLKPMVYSIKLKLEFGVLGKLVSLVQTHRSQPTSLENEEYPGFVDPSQLTSDVTHAAPVESSPGEPRGRFRGWGMNMNSLSMESLPMSERRIRPSTRDTNSPHLS</sequence>
<dbReference type="RefSeq" id="XP_056504789.1">
    <property type="nucleotide sequence ID" value="XM_056639032.1"/>
</dbReference>
<evidence type="ECO:0000313" key="4">
    <source>
        <dbReference type="EMBL" id="KAJ5241785.1"/>
    </source>
</evidence>
<dbReference type="Proteomes" id="UP001147733">
    <property type="component" value="Unassembled WGS sequence"/>
</dbReference>
<feature type="transmembrane region" description="Helical" evidence="2">
    <location>
        <begin position="119"/>
        <end position="144"/>
    </location>
</feature>
<feature type="transmembrane region" description="Helical" evidence="2">
    <location>
        <begin position="164"/>
        <end position="181"/>
    </location>
</feature>
<keyword evidence="2" id="KW-1133">Transmembrane helix</keyword>
<dbReference type="Pfam" id="PF24802">
    <property type="entry name" value="DUF7703"/>
    <property type="match status" value="1"/>
</dbReference>
<feature type="domain" description="DUF7703" evidence="3">
    <location>
        <begin position="24"/>
        <end position="257"/>
    </location>
</feature>
<dbReference type="PANTHER" id="PTHR37013">
    <property type="entry name" value="INTEGRAL MEMBRANE PROTEIN (AFU_ORTHOLOGUE AFUA_1G05950)-RELATED"/>
    <property type="match status" value="1"/>
</dbReference>
<name>A0A9W9PC84_PENCI</name>
<dbReference type="PANTHER" id="PTHR37013:SF5">
    <property type="entry name" value="INTEGRAL MEMBRANE PROTEIN"/>
    <property type="match status" value="1"/>
</dbReference>
<protein>
    <recommendedName>
        <fullName evidence="3">DUF7703 domain-containing protein</fullName>
    </recommendedName>
</protein>
<feature type="transmembrane region" description="Helical" evidence="2">
    <location>
        <begin position="54"/>
        <end position="76"/>
    </location>
</feature>